<protein>
    <submittedName>
        <fullName evidence="3">Uncharacterized protein</fullName>
    </submittedName>
</protein>
<evidence type="ECO:0000313" key="4">
    <source>
        <dbReference type="Proteomes" id="UP001149813"/>
    </source>
</evidence>
<dbReference type="OrthoDB" id="5547078at2759"/>
<sequence>MPPENRENAALLRKIDGMQAQIDELTAQLAMKTRQLDDIRRIIDTPGLRCGAGDDQSPVGLAIDSGWKGIATPRYSAQSLDGIQERPSMASNANLEPLGRRQSIKWEADDEDSIWLFPKDNFDDGNNDDDKNGHGEYPTSKKGQDSGWLVYDSATLDTACGTLDQSELPTMPSSVNQITGASPLPSSSDKVIAWRGENDESTGWDDLNQDKMSGYSPVELTLYFKSGNHLKQASDMQRVLVWKPVPQAVLFYYLITTVLRPLEHTQAATVCGLWRDEFKTTPLGIPTVLDAEGHGWTEWSDMAELWKSACDWLSQIAQDVIRFGKAYVINMSSKSGWSSMDANLCANAHKLPADNDHAYSKVFGLLQTELVDLIKISPILLSSIWVTSQIDILIDAL</sequence>
<dbReference type="Proteomes" id="UP001149813">
    <property type="component" value="Unassembled WGS sequence"/>
</dbReference>
<name>A0A9W7Y1Y0_9FUNG</name>
<evidence type="ECO:0000313" key="3">
    <source>
        <dbReference type="EMBL" id="KAJ1723501.1"/>
    </source>
</evidence>
<comment type="caution">
    <text evidence="3">The sequence shown here is derived from an EMBL/GenBank/DDBJ whole genome shotgun (WGS) entry which is preliminary data.</text>
</comment>
<gene>
    <name evidence="3" type="ORF">LPJ53_002158</name>
</gene>
<feature type="region of interest" description="Disordered" evidence="2">
    <location>
        <begin position="116"/>
        <end position="144"/>
    </location>
</feature>
<accession>A0A9W7Y1Y0</accession>
<feature type="coiled-coil region" evidence="1">
    <location>
        <begin position="8"/>
        <end position="42"/>
    </location>
</feature>
<keyword evidence="4" id="KW-1185">Reference proteome</keyword>
<dbReference type="AlphaFoldDB" id="A0A9W7Y1Y0"/>
<proteinExistence type="predicted"/>
<keyword evidence="1" id="KW-0175">Coiled coil</keyword>
<organism evidence="3 4">
    <name type="scientific">Coemansia erecta</name>
    <dbReference type="NCBI Taxonomy" id="147472"/>
    <lineage>
        <taxon>Eukaryota</taxon>
        <taxon>Fungi</taxon>
        <taxon>Fungi incertae sedis</taxon>
        <taxon>Zoopagomycota</taxon>
        <taxon>Kickxellomycotina</taxon>
        <taxon>Kickxellomycetes</taxon>
        <taxon>Kickxellales</taxon>
        <taxon>Kickxellaceae</taxon>
        <taxon>Coemansia</taxon>
    </lineage>
</organism>
<reference evidence="3" key="1">
    <citation type="submission" date="2022-07" db="EMBL/GenBank/DDBJ databases">
        <title>Phylogenomic reconstructions and comparative analyses of Kickxellomycotina fungi.</title>
        <authorList>
            <person name="Reynolds N.K."/>
            <person name="Stajich J.E."/>
            <person name="Barry K."/>
            <person name="Grigoriev I.V."/>
            <person name="Crous P."/>
            <person name="Smith M.E."/>
        </authorList>
    </citation>
    <scope>NUCLEOTIDE SEQUENCE</scope>
    <source>
        <strain evidence="3">NBRC 32514</strain>
    </source>
</reference>
<evidence type="ECO:0000256" key="2">
    <source>
        <dbReference type="SAM" id="MobiDB-lite"/>
    </source>
</evidence>
<dbReference type="EMBL" id="JANBOJ010000064">
    <property type="protein sequence ID" value="KAJ1723501.1"/>
    <property type="molecule type" value="Genomic_DNA"/>
</dbReference>
<evidence type="ECO:0000256" key="1">
    <source>
        <dbReference type="SAM" id="Coils"/>
    </source>
</evidence>